<dbReference type="InterPro" id="IPR050951">
    <property type="entry name" value="Retrovirus_Pol_polyprotein"/>
</dbReference>
<dbReference type="OrthoDB" id="4369127at2759"/>
<evidence type="ECO:0000313" key="4">
    <source>
        <dbReference type="EMBL" id="GAU94315.1"/>
    </source>
</evidence>
<dbReference type="EC" id="2.7.7.49" evidence="1"/>
<gene>
    <name evidence="4" type="primary">RvY_06110-1</name>
    <name evidence="4" type="synonym">RvY_06110.1</name>
    <name evidence="4" type="ORF">RvY_06110</name>
</gene>
<dbReference type="InterPro" id="IPR012337">
    <property type="entry name" value="RNaseH-like_sf"/>
</dbReference>
<dbReference type="SUPFAM" id="SSF53098">
    <property type="entry name" value="Ribonuclease H-like"/>
    <property type="match status" value="1"/>
</dbReference>
<feature type="domain" description="Integrase catalytic" evidence="3">
    <location>
        <begin position="77"/>
        <end position="234"/>
    </location>
</feature>
<dbReference type="Gene3D" id="1.10.340.70">
    <property type="match status" value="1"/>
</dbReference>
<proteinExistence type="predicted"/>
<dbReference type="GO" id="GO:0003964">
    <property type="term" value="F:RNA-directed DNA polymerase activity"/>
    <property type="evidence" value="ECO:0007669"/>
    <property type="project" value="UniProtKB-EC"/>
</dbReference>
<dbReference type="InterPro" id="IPR001584">
    <property type="entry name" value="Integrase_cat-core"/>
</dbReference>
<dbReference type="PANTHER" id="PTHR37984">
    <property type="entry name" value="PROTEIN CBG26694"/>
    <property type="match status" value="1"/>
</dbReference>
<feature type="region of interest" description="Disordered" evidence="2">
    <location>
        <begin position="206"/>
        <end position="234"/>
    </location>
</feature>
<protein>
    <recommendedName>
        <fullName evidence="1">RNA-directed DNA polymerase</fullName>
        <ecNumber evidence="1">2.7.7.49</ecNumber>
    </recommendedName>
</protein>
<dbReference type="PROSITE" id="PS50994">
    <property type="entry name" value="INTEGRASE"/>
    <property type="match status" value="1"/>
</dbReference>
<name>A0A1D1V0Z0_RAMVA</name>
<dbReference type="GO" id="GO:0015074">
    <property type="term" value="P:DNA integration"/>
    <property type="evidence" value="ECO:0007669"/>
    <property type="project" value="InterPro"/>
</dbReference>
<dbReference type="AlphaFoldDB" id="A0A1D1V0Z0"/>
<accession>A0A1D1V0Z0</accession>
<sequence length="234" mass="27097">MGYRENQLRLQLVVPKVHRTDILREAHDNSNHLGITQAFERLFTNYYWPNLLNDAATYCASCQSCQLKKSPNQRPIGQLQPPCRRTIPDRRHRLPRRNRYLLVAVDYRTKWIETRAIRAHDSTASAHFFWQPIVLRHGASKVFVSDKGSQFLSGQMQEVLKLPGTEHRTTTAYNPRCNGLTESYNGVISEEIPHYLSKDHRDWDRLLSSTHSPSTSATRKQRSIPRSNSSMDVN</sequence>
<evidence type="ECO:0000259" key="3">
    <source>
        <dbReference type="PROSITE" id="PS50994"/>
    </source>
</evidence>
<dbReference type="GO" id="GO:0003676">
    <property type="term" value="F:nucleic acid binding"/>
    <property type="evidence" value="ECO:0007669"/>
    <property type="project" value="InterPro"/>
</dbReference>
<evidence type="ECO:0000313" key="5">
    <source>
        <dbReference type="Proteomes" id="UP000186922"/>
    </source>
</evidence>
<dbReference type="Proteomes" id="UP000186922">
    <property type="component" value="Unassembled WGS sequence"/>
</dbReference>
<evidence type="ECO:0000256" key="1">
    <source>
        <dbReference type="ARBA" id="ARBA00012493"/>
    </source>
</evidence>
<dbReference type="STRING" id="947166.A0A1D1V0Z0"/>
<dbReference type="EMBL" id="BDGG01000002">
    <property type="protein sequence ID" value="GAU94315.1"/>
    <property type="molecule type" value="Genomic_DNA"/>
</dbReference>
<dbReference type="Pfam" id="PF17921">
    <property type="entry name" value="Integrase_H2C2"/>
    <property type="match status" value="1"/>
</dbReference>
<dbReference type="InterPro" id="IPR036397">
    <property type="entry name" value="RNaseH_sf"/>
</dbReference>
<dbReference type="Pfam" id="PF00665">
    <property type="entry name" value="rve"/>
    <property type="match status" value="1"/>
</dbReference>
<evidence type="ECO:0000256" key="2">
    <source>
        <dbReference type="SAM" id="MobiDB-lite"/>
    </source>
</evidence>
<dbReference type="InterPro" id="IPR041588">
    <property type="entry name" value="Integrase_H2C2"/>
</dbReference>
<dbReference type="FunFam" id="1.10.340.70:FF:000001">
    <property type="entry name" value="Retrovirus-related Pol polyprotein from transposon gypsy-like Protein"/>
    <property type="match status" value="1"/>
</dbReference>
<dbReference type="Gene3D" id="3.30.420.10">
    <property type="entry name" value="Ribonuclease H-like superfamily/Ribonuclease H"/>
    <property type="match status" value="1"/>
</dbReference>
<keyword evidence="5" id="KW-1185">Reference proteome</keyword>
<dbReference type="PANTHER" id="PTHR37984:SF5">
    <property type="entry name" value="PROTEIN NYNRIN-LIKE"/>
    <property type="match status" value="1"/>
</dbReference>
<comment type="caution">
    <text evidence="4">The sequence shown here is derived from an EMBL/GenBank/DDBJ whole genome shotgun (WGS) entry which is preliminary data.</text>
</comment>
<feature type="compositionally biased region" description="Polar residues" evidence="2">
    <location>
        <begin position="207"/>
        <end position="234"/>
    </location>
</feature>
<organism evidence="4 5">
    <name type="scientific">Ramazzottius varieornatus</name>
    <name type="common">Water bear</name>
    <name type="synonym">Tardigrade</name>
    <dbReference type="NCBI Taxonomy" id="947166"/>
    <lineage>
        <taxon>Eukaryota</taxon>
        <taxon>Metazoa</taxon>
        <taxon>Ecdysozoa</taxon>
        <taxon>Tardigrada</taxon>
        <taxon>Eutardigrada</taxon>
        <taxon>Parachela</taxon>
        <taxon>Hypsibioidea</taxon>
        <taxon>Ramazzottiidae</taxon>
        <taxon>Ramazzottius</taxon>
    </lineage>
</organism>
<reference evidence="4 5" key="1">
    <citation type="journal article" date="2016" name="Nat. Commun.">
        <title>Extremotolerant tardigrade genome and improved radiotolerance of human cultured cells by tardigrade-unique protein.</title>
        <authorList>
            <person name="Hashimoto T."/>
            <person name="Horikawa D.D."/>
            <person name="Saito Y."/>
            <person name="Kuwahara H."/>
            <person name="Kozuka-Hata H."/>
            <person name="Shin-I T."/>
            <person name="Minakuchi Y."/>
            <person name="Ohishi K."/>
            <person name="Motoyama A."/>
            <person name="Aizu T."/>
            <person name="Enomoto A."/>
            <person name="Kondo K."/>
            <person name="Tanaka S."/>
            <person name="Hara Y."/>
            <person name="Koshikawa S."/>
            <person name="Sagara H."/>
            <person name="Miura T."/>
            <person name="Yokobori S."/>
            <person name="Miyagawa K."/>
            <person name="Suzuki Y."/>
            <person name="Kubo T."/>
            <person name="Oyama M."/>
            <person name="Kohara Y."/>
            <person name="Fujiyama A."/>
            <person name="Arakawa K."/>
            <person name="Katayama T."/>
            <person name="Toyoda A."/>
            <person name="Kunieda T."/>
        </authorList>
    </citation>
    <scope>NUCLEOTIDE SEQUENCE [LARGE SCALE GENOMIC DNA]</scope>
    <source>
        <strain evidence="4 5">YOKOZUNA-1</strain>
    </source>
</reference>